<dbReference type="AlphaFoldDB" id="A0A2X2C5P1"/>
<dbReference type="EMBL" id="UAUF01000007">
    <property type="protein sequence ID" value="SPZ02523.1"/>
    <property type="molecule type" value="Genomic_DNA"/>
</dbReference>
<organism evidence="1 2">
    <name type="scientific">Pseudomonas luteola</name>
    <dbReference type="NCBI Taxonomy" id="47886"/>
    <lineage>
        <taxon>Bacteria</taxon>
        <taxon>Pseudomonadati</taxon>
        <taxon>Pseudomonadota</taxon>
        <taxon>Gammaproteobacteria</taxon>
        <taxon>Pseudomonadales</taxon>
        <taxon>Pseudomonadaceae</taxon>
        <taxon>Pseudomonas</taxon>
    </lineage>
</organism>
<sequence>MCPLSIDSSPCDDLQLYELTQLIARLYQSPYPEAASGSLLPLLQPLEKLGLILISHSPSDYHTVSRCCPGSMLLHYFWSTWMPAYYRSKALLLKGNSKLPIGSSRCTLVLEVPQTRSQLGEALLALSLNIEDSGIAEIVRFEAGDNSAGTVQETVGGGL</sequence>
<evidence type="ECO:0000313" key="2">
    <source>
        <dbReference type="Proteomes" id="UP000250443"/>
    </source>
</evidence>
<gene>
    <name evidence="1" type="ORF">NCTC11842_00647</name>
</gene>
<proteinExistence type="predicted"/>
<evidence type="ECO:0000313" key="1">
    <source>
        <dbReference type="EMBL" id="SPZ02523.1"/>
    </source>
</evidence>
<name>A0A2X2C5P1_PSELU</name>
<accession>A0A2X2C5P1</accession>
<protein>
    <submittedName>
        <fullName evidence="1">Uncharacterized protein</fullName>
    </submittedName>
</protein>
<dbReference type="Proteomes" id="UP000250443">
    <property type="component" value="Unassembled WGS sequence"/>
</dbReference>
<reference evidence="1 2" key="1">
    <citation type="submission" date="2018-06" db="EMBL/GenBank/DDBJ databases">
        <authorList>
            <consortium name="Pathogen Informatics"/>
            <person name="Doyle S."/>
        </authorList>
    </citation>
    <scope>NUCLEOTIDE SEQUENCE [LARGE SCALE GENOMIC DNA]</scope>
    <source>
        <strain evidence="1 2">NCTC11842</strain>
    </source>
</reference>